<keyword evidence="3" id="KW-1185">Reference proteome</keyword>
<name>A0A835EXJ9_9POAL</name>
<dbReference type="EMBL" id="JACEFO010001687">
    <property type="protein sequence ID" value="KAF8720903.1"/>
    <property type="molecule type" value="Genomic_DNA"/>
</dbReference>
<comment type="caution">
    <text evidence="2">The sequence shown here is derived from an EMBL/GenBank/DDBJ whole genome shotgun (WGS) entry which is preliminary data.</text>
</comment>
<sequence length="40" mass="4181">MAPAGKNHSIVLLLAVLLLVDIAAGACVPSGKQRQLSRRL</sequence>
<feature type="signal peptide" evidence="1">
    <location>
        <begin position="1"/>
        <end position="25"/>
    </location>
</feature>
<protein>
    <submittedName>
        <fullName evidence="2">Uncharacterized protein</fullName>
    </submittedName>
</protein>
<evidence type="ECO:0000313" key="3">
    <source>
        <dbReference type="Proteomes" id="UP000636709"/>
    </source>
</evidence>
<dbReference type="Proteomes" id="UP000636709">
    <property type="component" value="Unassembled WGS sequence"/>
</dbReference>
<reference evidence="2" key="1">
    <citation type="submission" date="2020-07" db="EMBL/GenBank/DDBJ databases">
        <title>Genome sequence and genetic diversity analysis of an under-domesticated orphan crop, white fonio (Digitaria exilis).</title>
        <authorList>
            <person name="Bennetzen J.L."/>
            <person name="Chen S."/>
            <person name="Ma X."/>
            <person name="Wang X."/>
            <person name="Yssel A.E.J."/>
            <person name="Chaluvadi S.R."/>
            <person name="Johnson M."/>
            <person name="Gangashetty P."/>
            <person name="Hamidou F."/>
            <person name="Sanogo M.D."/>
            <person name="Zwaenepoel A."/>
            <person name="Wallace J."/>
            <person name="Van De Peer Y."/>
            <person name="Van Deynze A."/>
        </authorList>
    </citation>
    <scope>NUCLEOTIDE SEQUENCE</scope>
    <source>
        <tissue evidence="2">Leaves</tissue>
    </source>
</reference>
<dbReference type="AlphaFoldDB" id="A0A835EXJ9"/>
<organism evidence="2 3">
    <name type="scientific">Digitaria exilis</name>
    <dbReference type="NCBI Taxonomy" id="1010633"/>
    <lineage>
        <taxon>Eukaryota</taxon>
        <taxon>Viridiplantae</taxon>
        <taxon>Streptophyta</taxon>
        <taxon>Embryophyta</taxon>
        <taxon>Tracheophyta</taxon>
        <taxon>Spermatophyta</taxon>
        <taxon>Magnoliopsida</taxon>
        <taxon>Liliopsida</taxon>
        <taxon>Poales</taxon>
        <taxon>Poaceae</taxon>
        <taxon>PACMAD clade</taxon>
        <taxon>Panicoideae</taxon>
        <taxon>Panicodae</taxon>
        <taxon>Paniceae</taxon>
        <taxon>Anthephorinae</taxon>
        <taxon>Digitaria</taxon>
    </lineage>
</organism>
<feature type="chain" id="PRO_5032957726" evidence="1">
    <location>
        <begin position="26"/>
        <end position="40"/>
    </location>
</feature>
<evidence type="ECO:0000256" key="1">
    <source>
        <dbReference type="SAM" id="SignalP"/>
    </source>
</evidence>
<gene>
    <name evidence="2" type="ORF">HU200_023305</name>
</gene>
<keyword evidence="1" id="KW-0732">Signal</keyword>
<proteinExistence type="predicted"/>
<evidence type="ECO:0000313" key="2">
    <source>
        <dbReference type="EMBL" id="KAF8720903.1"/>
    </source>
</evidence>
<accession>A0A835EXJ9</accession>